<keyword evidence="9" id="KW-1185">Reference proteome</keyword>
<comment type="catalytic activity">
    <reaction evidence="1">
        <text>Endohydrolysis of (1-&gt;4)-beta-D-glucosidic linkages in cellulose, lichenin and cereal beta-D-glucans.</text>
        <dbReference type="EC" id="3.2.1.4"/>
    </reaction>
</comment>
<dbReference type="Pfam" id="PF01270">
    <property type="entry name" value="Glyco_hydro_8"/>
    <property type="match status" value="1"/>
</dbReference>
<evidence type="ECO:0000313" key="8">
    <source>
        <dbReference type="EMBL" id="AIA31169.1"/>
    </source>
</evidence>
<dbReference type="RefSeq" id="WP_038506274.1">
    <property type="nucleotide sequence ID" value="NZ_CP007243.1"/>
</dbReference>
<dbReference type="EMBL" id="CP007243">
    <property type="protein sequence ID" value="AIA31169.1"/>
    <property type="molecule type" value="Genomic_DNA"/>
</dbReference>
<evidence type="ECO:0000313" key="9">
    <source>
        <dbReference type="Proteomes" id="UP000027059"/>
    </source>
</evidence>
<evidence type="ECO:0000256" key="4">
    <source>
        <dbReference type="ARBA" id="ARBA00022801"/>
    </source>
</evidence>
<dbReference type="HOGENOM" id="CLU_037297_0_0_0"/>
<dbReference type="InterPro" id="IPR012341">
    <property type="entry name" value="6hp_glycosidase-like_sf"/>
</dbReference>
<evidence type="ECO:0000256" key="7">
    <source>
        <dbReference type="ARBA" id="ARBA00023326"/>
    </source>
</evidence>
<sequence length="366" mass="42003">MKPMILGVMIVWFFVWGSGLSRASEFHAVWEHYRACCIQSDGRVIDRGRQSVTTSEGEAYALFFALVDNDPLLFSRLLRWTRDNLSRGDLSAHLPAWLWGESKNGQWGVLDQNSATDADLWISFDLMEAGRLWHRSEYLRLGERLAFLISLRDFANLPGFGAFPLGGERGFHSAGTVWRTNPSYFPPFLLRFMEHRLGGRPWSGLPGRFLAFVKSVSSCGFVPDWVTYDSGKGWQSDPVTGPLGSYDAVRVYLWAGMTSVRDPQEQLLLKRLQGWSRKGRSSPTLFVNTKTCSAYGKPPPGFRAAYLPFLRRENVSSFREEDRRMRSRDPMKNDPGYYDTNLYLFGTGFLEKRFSFDERGRLHVRW</sequence>
<dbReference type="PRINTS" id="PR00735">
    <property type="entry name" value="GLHYDRLASE8"/>
</dbReference>
<keyword evidence="4 8" id="KW-0378">Hydrolase</keyword>
<dbReference type="InterPro" id="IPR008928">
    <property type="entry name" value="6-hairpin_glycosidase_sf"/>
</dbReference>
<dbReference type="OrthoDB" id="9766708at2"/>
<dbReference type="InterPro" id="IPR002037">
    <property type="entry name" value="Glyco_hydro_8"/>
</dbReference>
<evidence type="ECO:0000256" key="3">
    <source>
        <dbReference type="ARBA" id="ARBA00012601"/>
    </source>
</evidence>
<keyword evidence="5" id="KW-0136">Cellulose degradation</keyword>
<dbReference type="NCBIfam" id="NF008305">
    <property type="entry name" value="PRK11097.1"/>
    <property type="match status" value="1"/>
</dbReference>
<reference evidence="9" key="1">
    <citation type="submission" date="2014-02" db="EMBL/GenBank/DDBJ databases">
        <title>Complete genome sequence and comparative genomic analysis of the nitrogen-fixing bacterium Leptospirillum ferriphilum YSK.</title>
        <authorList>
            <person name="Guo X."/>
            <person name="Yin H."/>
            <person name="Liang Y."/>
            <person name="Hu Q."/>
            <person name="Ma L."/>
            <person name="Xiao Y."/>
            <person name="Zhang X."/>
            <person name="Qiu G."/>
            <person name="Liu X."/>
        </authorList>
    </citation>
    <scope>NUCLEOTIDE SEQUENCE [LARGE SCALE GENOMIC DNA]</scope>
    <source>
        <strain evidence="9">YSK</strain>
    </source>
</reference>
<dbReference type="GO" id="GO:0030245">
    <property type="term" value="P:cellulose catabolic process"/>
    <property type="evidence" value="ECO:0007669"/>
    <property type="project" value="UniProtKB-KW"/>
</dbReference>
<dbReference type="EC" id="3.2.1.4" evidence="3"/>
<dbReference type="Gene3D" id="1.50.10.10">
    <property type="match status" value="1"/>
</dbReference>
<name>A0A059XRG2_9BACT</name>
<accession>A0A059XRG2</accession>
<dbReference type="Proteomes" id="UP000027059">
    <property type="component" value="Chromosome"/>
</dbReference>
<protein>
    <recommendedName>
        <fullName evidence="3">cellulase</fullName>
        <ecNumber evidence="3">3.2.1.4</ecNumber>
    </recommendedName>
</protein>
<keyword evidence="7" id="KW-0119">Carbohydrate metabolism</keyword>
<proteinExistence type="inferred from homology"/>
<dbReference type="SUPFAM" id="SSF48208">
    <property type="entry name" value="Six-hairpin glycosidases"/>
    <property type="match status" value="1"/>
</dbReference>
<keyword evidence="7" id="KW-0624">Polysaccharide degradation</keyword>
<evidence type="ECO:0000256" key="5">
    <source>
        <dbReference type="ARBA" id="ARBA00023001"/>
    </source>
</evidence>
<dbReference type="KEGG" id="lfp:Y981_11795"/>
<gene>
    <name evidence="8" type="ORF">Y981_11795</name>
</gene>
<dbReference type="AlphaFoldDB" id="A0A059XRG2"/>
<reference evidence="8 9" key="2">
    <citation type="journal article" date="2015" name="Biomed. Res. Int.">
        <title>Effects of Arsenite Resistance on the Growth and Functional Gene Expression of Leptospirillum ferriphilum and Acidithiobacillus thiooxidans in Pure Culture and Coculture.</title>
        <authorList>
            <person name="Jiang H."/>
            <person name="Liang Y."/>
            <person name="Yin H."/>
            <person name="Xiao Y."/>
            <person name="Guo X."/>
            <person name="Xu Y."/>
            <person name="Hu Q."/>
            <person name="Liu H."/>
            <person name="Liu X."/>
        </authorList>
    </citation>
    <scope>NUCLEOTIDE SEQUENCE [LARGE SCALE GENOMIC DNA]</scope>
    <source>
        <strain evidence="8 9">YSK</strain>
    </source>
</reference>
<evidence type="ECO:0000256" key="2">
    <source>
        <dbReference type="ARBA" id="ARBA00009209"/>
    </source>
</evidence>
<comment type="similarity">
    <text evidence="2">Belongs to the glycosyl hydrolase 8 (cellulase D) family.</text>
</comment>
<dbReference type="GO" id="GO:0008810">
    <property type="term" value="F:cellulase activity"/>
    <property type="evidence" value="ECO:0007669"/>
    <property type="project" value="UniProtKB-EC"/>
</dbReference>
<keyword evidence="6 8" id="KW-0326">Glycosidase</keyword>
<evidence type="ECO:0000256" key="6">
    <source>
        <dbReference type="ARBA" id="ARBA00023295"/>
    </source>
</evidence>
<evidence type="ECO:0000256" key="1">
    <source>
        <dbReference type="ARBA" id="ARBA00000966"/>
    </source>
</evidence>
<organism evidence="8 9">
    <name type="scientific">Leptospirillum ferriphilum YSK</name>
    <dbReference type="NCBI Taxonomy" id="1441628"/>
    <lineage>
        <taxon>Bacteria</taxon>
        <taxon>Pseudomonadati</taxon>
        <taxon>Nitrospirota</taxon>
        <taxon>Nitrospiria</taxon>
        <taxon>Nitrospirales</taxon>
        <taxon>Nitrospiraceae</taxon>
        <taxon>Leptospirillum</taxon>
    </lineage>
</organism>